<keyword evidence="1" id="KW-0812">Transmembrane</keyword>
<keyword evidence="1" id="KW-0472">Membrane</keyword>
<dbReference type="EMBL" id="LBZK01000021">
    <property type="protein sequence ID" value="KKR70439.1"/>
    <property type="molecule type" value="Genomic_DNA"/>
</dbReference>
<feature type="transmembrane region" description="Helical" evidence="1">
    <location>
        <begin position="525"/>
        <end position="547"/>
    </location>
</feature>
<proteinExistence type="predicted"/>
<feature type="transmembrane region" description="Helical" evidence="1">
    <location>
        <begin position="590"/>
        <end position="608"/>
    </location>
</feature>
<keyword evidence="1" id="KW-1133">Transmembrane helix</keyword>
<dbReference type="Gene3D" id="3.20.20.510">
    <property type="entry name" value="Uncharacterised protein PF12979, DUF3863"/>
    <property type="match status" value="1"/>
</dbReference>
<comment type="caution">
    <text evidence="2">The sequence shown here is derived from an EMBL/GenBank/DDBJ whole genome shotgun (WGS) entry which is preliminary data.</text>
</comment>
<dbReference type="AlphaFoldDB" id="A0A0G0T094"/>
<reference evidence="2 3" key="1">
    <citation type="journal article" date="2015" name="Nature">
        <title>rRNA introns, odd ribosomes, and small enigmatic genomes across a large radiation of phyla.</title>
        <authorList>
            <person name="Brown C.T."/>
            <person name="Hug L.A."/>
            <person name="Thomas B.C."/>
            <person name="Sharon I."/>
            <person name="Castelle C.J."/>
            <person name="Singh A."/>
            <person name="Wilkins M.J."/>
            <person name="Williams K.H."/>
            <person name="Banfield J.F."/>
        </authorList>
    </citation>
    <scope>NUCLEOTIDE SEQUENCE [LARGE SCALE GENOMIC DNA]</scope>
</reference>
<sequence length="618" mass="71936">MNSKMRKLIKLTLFAVIIAGLFIGFNFSNVFAAENTINCSNRFVTLVNPVRGRIMWGDRSLAPIKTQYESINKYKFPATWLLQYDSLIDGELRDYTKTFDSNQEIGVFLEVTPELTLKSRVVYPHAVDWANPAAIFLSGYSQSDRRKLIDKLFLDFKDFYGYFPKSVGAWWIDSYSLNYMKEKYGINAAMIVADQKTTDRYGVWGQWWGFPYFPSKANILIPAKGEETRADVAIIQWAQRHPDLAYGEGPVFSNYSFQANDYIRQGKSTIFFKDLINTYLNCENPVAQVTIGLETGMESIGFNDEYQRQLSFLWSLKNIKFLSMSKFAVEYEHLYPQINEFVLQGPKTKWILNKNERRNEKLGDLVKYSQQVSFSDYFIKDSSSFLDRRLTNEELSTNNESHYPFYVFFWLFISIFFLWKKKFEVWLYGTFFLMASFGLILKSGLRYGWFVFYGPVVSNLLIIQTAIVVATFILFYFLKSKHLRLLVILSFGLDYILSILRYSYFSGSHYLGVSVDALRFVGFKITPPFSVAFVNTDFISVIASSLLRFNFDKIWNHSVLSLIVYPLIHILIAYIVLFQIKHVNSRFQKIVLIILVILFTLYLGMIINSDPRVVILNR</sequence>
<accession>A0A0G0T094</accession>
<evidence type="ECO:0000256" key="1">
    <source>
        <dbReference type="SAM" id="Phobius"/>
    </source>
</evidence>
<evidence type="ECO:0000313" key="3">
    <source>
        <dbReference type="Proteomes" id="UP000034562"/>
    </source>
</evidence>
<feature type="transmembrane region" description="Helical" evidence="1">
    <location>
        <begin position="559"/>
        <end position="578"/>
    </location>
</feature>
<evidence type="ECO:0000313" key="2">
    <source>
        <dbReference type="EMBL" id="KKR70439.1"/>
    </source>
</evidence>
<protein>
    <submittedName>
        <fullName evidence="2">Uncharacterized protein</fullName>
    </submittedName>
</protein>
<feature type="transmembrane region" description="Helical" evidence="1">
    <location>
        <begin position="403"/>
        <end position="419"/>
    </location>
</feature>
<feature type="transmembrane region" description="Helical" evidence="1">
    <location>
        <begin position="457"/>
        <end position="478"/>
    </location>
</feature>
<organism evidence="2 3">
    <name type="scientific">Candidatus Woesebacteria bacterium GW2011_GWA2_40_7b</name>
    <dbReference type="NCBI Taxonomy" id="1618563"/>
    <lineage>
        <taxon>Bacteria</taxon>
        <taxon>Candidatus Woeseibacteriota</taxon>
    </lineage>
</organism>
<dbReference type="STRING" id="1618563.UU12_C0021G0006"/>
<feature type="transmembrane region" description="Helical" evidence="1">
    <location>
        <begin position="485"/>
        <end position="505"/>
    </location>
</feature>
<feature type="transmembrane region" description="Helical" evidence="1">
    <location>
        <begin position="426"/>
        <end position="445"/>
    </location>
</feature>
<name>A0A0G0T094_9BACT</name>
<dbReference type="Proteomes" id="UP000034562">
    <property type="component" value="Unassembled WGS sequence"/>
</dbReference>
<gene>
    <name evidence="2" type="ORF">UU12_C0021G0006</name>
</gene>